<proteinExistence type="predicted"/>
<evidence type="ECO:0008006" key="3">
    <source>
        <dbReference type="Google" id="ProtNLM"/>
    </source>
</evidence>
<dbReference type="RefSeq" id="WP_194210309.1">
    <property type="nucleotide sequence ID" value="NZ_JADGLL010000014.1"/>
</dbReference>
<protein>
    <recommendedName>
        <fullName evidence="3">TniQ protein</fullName>
    </recommendedName>
</protein>
<comment type="caution">
    <text evidence="1">The sequence shown here is derived from an EMBL/GenBank/DDBJ whole genome shotgun (WGS) entry which is preliminary data.</text>
</comment>
<keyword evidence="2" id="KW-1185">Reference proteome</keyword>
<gene>
    <name evidence="1" type="ORF">E4U02_07505</name>
</gene>
<dbReference type="AlphaFoldDB" id="A0A4Y9FUZ5"/>
<dbReference type="EMBL" id="SPQB01000014">
    <property type="protein sequence ID" value="TFU33054.1"/>
    <property type="molecule type" value="Genomic_DNA"/>
</dbReference>
<evidence type="ECO:0000313" key="1">
    <source>
        <dbReference type="EMBL" id="TFU33054.1"/>
    </source>
</evidence>
<evidence type="ECO:0000313" key="2">
    <source>
        <dbReference type="Proteomes" id="UP000298358"/>
    </source>
</evidence>
<sequence length="373" mass="40853">MPRRRRGASADVALPPGAALPVRLTPLSGETPEGFAGRLATANAMTWPELKASFTPAEVRTLRRPLMIRGLERAAGLRPSHFQVARRRHLLFTVCHHYGWSRGRCGTCDLVDSPRSGCRRCAPDAPTTIFTRGGAVCVRHRRWRHDGNDIGVSHLPAYAHAEAMASGWLWFHGVTLHTGEIDLATTLVTSALTDDDGHRRQHRLAQLGLDDGDPAATPLLLYYPEIMHLACALTDRAVASALCTHRESQERQVEMLIGLTAGACDGAPTSELAGLAVDQIERTRAALQEAFSMPSSKRARVRRAPRPKAMIEAAYRHDAPLLRHVDEVRVHAPAVTDVKHPSGSRTVSRRIQVALNRQDAGRSDSSASRIIPR</sequence>
<accession>A0A4Y9FUZ5</accession>
<reference evidence="1 2" key="1">
    <citation type="submission" date="2019-03" db="EMBL/GenBank/DDBJ databases">
        <title>Diversity of the mouse oral microbiome.</title>
        <authorList>
            <person name="Joseph S."/>
            <person name="Aduse-Opoku J."/>
            <person name="Curtis M."/>
            <person name="Wade W."/>
            <person name="Hashim A."/>
        </authorList>
    </citation>
    <scope>NUCLEOTIDE SEQUENCE [LARGE SCALE GENOMIC DNA]</scope>
    <source>
        <strain evidence="1 2">P1012</strain>
    </source>
</reference>
<dbReference type="Proteomes" id="UP000298358">
    <property type="component" value="Unassembled WGS sequence"/>
</dbReference>
<name>A0A4Y9FUZ5_9MICO</name>
<organism evidence="1 2">
    <name type="scientific">Microbacterium paludicola</name>
    <dbReference type="NCBI Taxonomy" id="300019"/>
    <lineage>
        <taxon>Bacteria</taxon>
        <taxon>Bacillati</taxon>
        <taxon>Actinomycetota</taxon>
        <taxon>Actinomycetes</taxon>
        <taxon>Micrococcales</taxon>
        <taxon>Microbacteriaceae</taxon>
        <taxon>Microbacterium</taxon>
    </lineage>
</organism>